<dbReference type="PANTHER" id="PTHR42813">
    <property type="entry name" value="ZINC-TYPE ALCOHOL DEHYDROGENASE-LIKE"/>
    <property type="match status" value="1"/>
</dbReference>
<dbReference type="InterPro" id="IPR013154">
    <property type="entry name" value="ADH-like_N"/>
</dbReference>
<keyword evidence="9" id="KW-1185">Reference proteome</keyword>
<dbReference type="GO" id="GO:0016491">
    <property type="term" value="F:oxidoreductase activity"/>
    <property type="evidence" value="ECO:0007669"/>
    <property type="project" value="UniProtKB-KW"/>
</dbReference>
<dbReference type="RefSeq" id="WP_015148708.1">
    <property type="nucleotide sequence ID" value="NC_019693.1"/>
</dbReference>
<dbReference type="Gene3D" id="3.40.50.720">
    <property type="entry name" value="NAD(P)-binding Rossmann-like Domain"/>
    <property type="match status" value="1"/>
</dbReference>
<feature type="domain" description="Alcohol dehydrogenase-like N-terminal" evidence="7">
    <location>
        <begin position="25"/>
        <end position="154"/>
    </location>
</feature>
<dbReference type="eggNOG" id="COG1063">
    <property type="taxonomic scope" value="Bacteria"/>
</dbReference>
<dbReference type="GO" id="GO:0008270">
    <property type="term" value="F:zinc ion binding"/>
    <property type="evidence" value="ECO:0007669"/>
    <property type="project" value="InterPro"/>
</dbReference>
<evidence type="ECO:0000256" key="1">
    <source>
        <dbReference type="ARBA" id="ARBA00001947"/>
    </source>
</evidence>
<evidence type="ECO:0000259" key="7">
    <source>
        <dbReference type="Pfam" id="PF08240"/>
    </source>
</evidence>
<accession>K9TIS7</accession>
<dbReference type="FunCoup" id="K9TIS7">
    <property type="interactions" value="128"/>
</dbReference>
<name>K9TIS7_9CYAN</name>
<dbReference type="PROSITE" id="PS00059">
    <property type="entry name" value="ADH_ZINC"/>
    <property type="match status" value="1"/>
</dbReference>
<organism evidence="8 9">
    <name type="scientific">Oscillatoria acuminata PCC 6304</name>
    <dbReference type="NCBI Taxonomy" id="56110"/>
    <lineage>
        <taxon>Bacteria</taxon>
        <taxon>Bacillati</taxon>
        <taxon>Cyanobacteriota</taxon>
        <taxon>Cyanophyceae</taxon>
        <taxon>Oscillatoriophycideae</taxon>
        <taxon>Oscillatoriales</taxon>
        <taxon>Oscillatoriaceae</taxon>
        <taxon>Oscillatoria</taxon>
    </lineage>
</organism>
<dbReference type="PATRIC" id="fig|56110.3.peg.2913"/>
<dbReference type="InterPro" id="IPR002328">
    <property type="entry name" value="ADH_Zn_CS"/>
</dbReference>
<comment type="similarity">
    <text evidence="5">Belongs to the zinc-containing alcohol dehydrogenase family.</text>
</comment>
<dbReference type="InterPro" id="IPR011032">
    <property type="entry name" value="GroES-like_sf"/>
</dbReference>
<dbReference type="Pfam" id="PF08240">
    <property type="entry name" value="ADH_N"/>
    <property type="match status" value="1"/>
</dbReference>
<dbReference type="OrthoDB" id="9769198at2"/>
<evidence type="ECO:0000256" key="2">
    <source>
        <dbReference type="ARBA" id="ARBA00022723"/>
    </source>
</evidence>
<evidence type="ECO:0000313" key="8">
    <source>
        <dbReference type="EMBL" id="AFY82066.1"/>
    </source>
</evidence>
<keyword evidence="3 5" id="KW-0862">Zinc</keyword>
<dbReference type="InterPro" id="IPR036291">
    <property type="entry name" value="NAD(P)-bd_dom_sf"/>
</dbReference>
<gene>
    <name evidence="8" type="ORF">Oscil6304_2444</name>
</gene>
<dbReference type="STRING" id="56110.Oscil6304_2444"/>
<dbReference type="Pfam" id="PF00107">
    <property type="entry name" value="ADH_zinc_N"/>
    <property type="match status" value="1"/>
</dbReference>
<proteinExistence type="inferred from homology"/>
<evidence type="ECO:0000256" key="4">
    <source>
        <dbReference type="ARBA" id="ARBA00023002"/>
    </source>
</evidence>
<dbReference type="PANTHER" id="PTHR42813:SF2">
    <property type="entry name" value="DEHYDROGENASE, ZINC-CONTAINING, PUTATIVE (AFU_ORTHOLOGUE AFUA_2G02810)-RELATED"/>
    <property type="match status" value="1"/>
</dbReference>
<dbReference type="EMBL" id="CP003607">
    <property type="protein sequence ID" value="AFY82066.1"/>
    <property type="molecule type" value="Genomic_DNA"/>
</dbReference>
<dbReference type="KEGG" id="oac:Oscil6304_2444"/>
<dbReference type="SUPFAM" id="SSF51735">
    <property type="entry name" value="NAD(P)-binding Rossmann-fold domains"/>
    <property type="match status" value="1"/>
</dbReference>
<comment type="cofactor">
    <cofactor evidence="1 5">
        <name>Zn(2+)</name>
        <dbReference type="ChEBI" id="CHEBI:29105"/>
    </cofactor>
</comment>
<feature type="domain" description="Alcohol dehydrogenase-like C-terminal" evidence="6">
    <location>
        <begin position="196"/>
        <end position="264"/>
    </location>
</feature>
<evidence type="ECO:0000313" key="9">
    <source>
        <dbReference type="Proteomes" id="UP000010367"/>
    </source>
</evidence>
<evidence type="ECO:0000256" key="5">
    <source>
        <dbReference type="RuleBase" id="RU361277"/>
    </source>
</evidence>
<dbReference type="Proteomes" id="UP000010367">
    <property type="component" value="Chromosome"/>
</dbReference>
<evidence type="ECO:0000256" key="3">
    <source>
        <dbReference type="ARBA" id="ARBA00022833"/>
    </source>
</evidence>
<dbReference type="Gene3D" id="3.90.180.10">
    <property type="entry name" value="Medium-chain alcohol dehydrogenases, catalytic domain"/>
    <property type="match status" value="1"/>
</dbReference>
<dbReference type="InterPro" id="IPR013149">
    <property type="entry name" value="ADH-like_C"/>
</dbReference>
<dbReference type="AlphaFoldDB" id="K9TIS7"/>
<dbReference type="HOGENOM" id="CLU_026673_11_3_3"/>
<evidence type="ECO:0000259" key="6">
    <source>
        <dbReference type="Pfam" id="PF00107"/>
    </source>
</evidence>
<dbReference type="InParanoid" id="K9TIS7"/>
<dbReference type="CDD" id="cd08283">
    <property type="entry name" value="FDH_like_1"/>
    <property type="match status" value="1"/>
</dbReference>
<protein>
    <submittedName>
        <fullName evidence="8">Theronine dehydrogenase-like Zn-dependent dehydrogenase</fullName>
    </submittedName>
</protein>
<dbReference type="SUPFAM" id="SSF50129">
    <property type="entry name" value="GroES-like"/>
    <property type="match status" value="1"/>
</dbReference>
<keyword evidence="2 5" id="KW-0479">Metal-binding</keyword>
<keyword evidence="4" id="KW-0560">Oxidoreductase</keyword>
<reference evidence="8 9" key="1">
    <citation type="submission" date="2012-06" db="EMBL/GenBank/DDBJ databases">
        <title>Finished chromosome of genome of Oscillatoria acuminata PCC 6304.</title>
        <authorList>
            <consortium name="US DOE Joint Genome Institute"/>
            <person name="Gugger M."/>
            <person name="Coursin T."/>
            <person name="Rippka R."/>
            <person name="Tandeau De Marsac N."/>
            <person name="Huntemann M."/>
            <person name="Wei C.-L."/>
            <person name="Han J."/>
            <person name="Detter J.C."/>
            <person name="Han C."/>
            <person name="Tapia R."/>
            <person name="Davenport K."/>
            <person name="Daligault H."/>
            <person name="Erkkila T."/>
            <person name="Gu W."/>
            <person name="Munk A.C.C."/>
            <person name="Teshima H."/>
            <person name="Xu Y."/>
            <person name="Chain P."/>
            <person name="Chen A."/>
            <person name="Krypides N."/>
            <person name="Mavromatis K."/>
            <person name="Markowitz V."/>
            <person name="Szeto E."/>
            <person name="Ivanova N."/>
            <person name="Mikhailova N."/>
            <person name="Ovchinnikova G."/>
            <person name="Pagani I."/>
            <person name="Pati A."/>
            <person name="Goodwin L."/>
            <person name="Peters L."/>
            <person name="Pitluck S."/>
            <person name="Woyke T."/>
            <person name="Kerfeld C."/>
        </authorList>
    </citation>
    <scope>NUCLEOTIDE SEQUENCE [LARGE SCALE GENOMIC DNA]</scope>
    <source>
        <strain evidence="8 9">PCC 6304</strain>
    </source>
</reference>
<sequence length="388" mass="42313">MKAVCWHGKNDVRVENVPDPSILNPRDAILKITSTAICGSDLHLYDGYIPTMQKGDILGHEFMGEVVDKGPEVKNLNKGDRVVIPFTIACGHCFFCNRDMWSLCDNSIPDGKLVEKAYGHTPSGLFGYSHLLGGYAGGQAQYVRVPFADTAALKIPEGLTDKQVLFLTDIFPTGYQAAEHCNIQPGDTVAIWGCGPVGQFAIRSAYMLGAERVIAIDRVPERLAMAREGKAETINYEEIDAGEALKEMTGGMGPDSCIDAVGLEAHGTGLDAFYDKAKQSLRLETDRPTALRQAIVACRKGGTLSIPGVYGGFVDKFPLGALFSKGLTVKTGQTHVHKYLKPLLDRIQNGDIDPTFVITHEMSLEEAPQGYEIFKHKRDNCIKIVLNP</sequence>